<evidence type="ECO:0000313" key="1">
    <source>
        <dbReference type="EMBL" id="EPD33339.1"/>
    </source>
</evidence>
<dbReference type="InterPro" id="IPR050456">
    <property type="entry name" value="DeoC/FbaB_aldolase"/>
</dbReference>
<reference evidence="1 2" key="1">
    <citation type="submission" date="2013-04" db="EMBL/GenBank/DDBJ databases">
        <title>The Genome Sequence of Propionimicrobium lymphophilum ACS-093-V-SCH5.</title>
        <authorList>
            <consortium name="The Broad Institute Genomics Platform"/>
            <person name="Earl A."/>
            <person name="Ward D."/>
            <person name="Feldgarden M."/>
            <person name="Gevers D."/>
            <person name="Saerens B."/>
            <person name="Vaneechoutte M."/>
            <person name="Walker B."/>
            <person name="Young S."/>
            <person name="Zeng Q."/>
            <person name="Gargeya S."/>
            <person name="Fitzgerald M."/>
            <person name="Haas B."/>
            <person name="Abouelleil A."/>
            <person name="Allen A.W."/>
            <person name="Alvarado L."/>
            <person name="Arachchi H.M."/>
            <person name="Berlin A.M."/>
            <person name="Chapman S.B."/>
            <person name="Gainer-Dewar J."/>
            <person name="Goldberg J."/>
            <person name="Griggs A."/>
            <person name="Gujja S."/>
            <person name="Hansen M."/>
            <person name="Howarth C."/>
            <person name="Imamovic A."/>
            <person name="Ireland A."/>
            <person name="Larimer J."/>
            <person name="McCowan C."/>
            <person name="Murphy C."/>
            <person name="Pearson M."/>
            <person name="Poon T.W."/>
            <person name="Priest M."/>
            <person name="Roberts A."/>
            <person name="Saif S."/>
            <person name="Shea T."/>
            <person name="Sisk P."/>
            <person name="Sykes S."/>
            <person name="Wortman J."/>
            <person name="Nusbaum C."/>
            <person name="Birren B."/>
        </authorList>
    </citation>
    <scope>NUCLEOTIDE SEQUENCE [LARGE SCALE GENOMIC DNA]</scope>
    <source>
        <strain evidence="1 2">ACS-093-V-SCH5</strain>
    </source>
</reference>
<evidence type="ECO:0000313" key="2">
    <source>
        <dbReference type="Proteomes" id="UP000014417"/>
    </source>
</evidence>
<dbReference type="RefSeq" id="WP_016455713.1">
    <property type="nucleotide sequence ID" value="NZ_KE150269.1"/>
</dbReference>
<dbReference type="PANTHER" id="PTHR47916:SF1">
    <property type="entry name" value="3-HYDROXY-5-PHOSPHONOOXYPENTANE-2,4-DIONE THIOLASE"/>
    <property type="match status" value="1"/>
</dbReference>
<dbReference type="InterPro" id="IPR041720">
    <property type="entry name" value="FbaB-like"/>
</dbReference>
<dbReference type="EMBL" id="AGZR01000005">
    <property type="protein sequence ID" value="EPD33339.1"/>
    <property type="molecule type" value="Genomic_DNA"/>
</dbReference>
<dbReference type="SUPFAM" id="SSF51569">
    <property type="entry name" value="Aldolase"/>
    <property type="match status" value="1"/>
</dbReference>
<dbReference type="SMART" id="SM01133">
    <property type="entry name" value="DeoC"/>
    <property type="match status" value="1"/>
</dbReference>
<comment type="caution">
    <text evidence="1">The sequence shown here is derived from an EMBL/GenBank/DDBJ whole genome shotgun (WGS) entry which is preliminary data.</text>
</comment>
<evidence type="ECO:0008006" key="3">
    <source>
        <dbReference type="Google" id="ProtNLM"/>
    </source>
</evidence>
<dbReference type="STRING" id="883161.HMPREF9306_00878"/>
<protein>
    <recommendedName>
        <fullName evidence="3">Fructose-bisphosphate aldolase</fullName>
    </recommendedName>
</protein>
<dbReference type="InterPro" id="IPR002915">
    <property type="entry name" value="DeoC/FbaB/LacD_aldolase"/>
</dbReference>
<keyword evidence="2" id="KW-1185">Reference proteome</keyword>
<dbReference type="GO" id="GO:0004332">
    <property type="term" value="F:fructose-bisphosphate aldolase activity"/>
    <property type="evidence" value="ECO:0007669"/>
    <property type="project" value="InterPro"/>
</dbReference>
<dbReference type="PIRSF" id="PIRSF038992">
    <property type="entry name" value="Aldolase_Ia"/>
    <property type="match status" value="1"/>
</dbReference>
<dbReference type="PATRIC" id="fig|883161.3.peg.874"/>
<accession>S2X052</accession>
<dbReference type="OrthoDB" id="9771504at2"/>
<gene>
    <name evidence="1" type="ORF">HMPREF9306_00878</name>
</gene>
<organism evidence="1 2">
    <name type="scientific">Propionimicrobium lymphophilum ACS-093-V-SCH5</name>
    <dbReference type="NCBI Taxonomy" id="883161"/>
    <lineage>
        <taxon>Bacteria</taxon>
        <taxon>Bacillati</taxon>
        <taxon>Actinomycetota</taxon>
        <taxon>Actinomycetes</taxon>
        <taxon>Propionibacteriales</taxon>
        <taxon>Propionibacteriaceae</taxon>
        <taxon>Propionimicrobium</taxon>
    </lineage>
</organism>
<dbReference type="AlphaFoldDB" id="S2X052"/>
<sequence>MSGMEIRLNRLLNEQSGRAMIVAFDHGQSLPMKRGIGSPVSLLKKIIEGRPEGVLINRGMLQQCAADFAVPGAPQVILRADWTTLDSDMKADMGEAYRSLVEPEEALSLGATAACLYLIGRPKATGMFFDNIREVAKFISKAHKVGLPVIVEATLWGLKNDDQKAVDPLRQMCRIAAEIGADAIKTEYVGDIEDEKSLIEDVGDIPVFTLGGSATTPEKAFESASQAIESGAKGLIFGRNVWQAEDIVGTITKFREIVHQ</sequence>
<dbReference type="Gene3D" id="3.20.20.70">
    <property type="entry name" value="Aldolase class I"/>
    <property type="match status" value="1"/>
</dbReference>
<dbReference type="Proteomes" id="UP000014417">
    <property type="component" value="Unassembled WGS sequence"/>
</dbReference>
<dbReference type="PANTHER" id="PTHR47916">
    <property type="entry name" value="FRUCTOSE-BISPHOSPHATE ALDOLASE CLASS 1"/>
    <property type="match status" value="1"/>
</dbReference>
<dbReference type="InterPro" id="IPR013785">
    <property type="entry name" value="Aldolase_TIM"/>
</dbReference>
<dbReference type="Pfam" id="PF01791">
    <property type="entry name" value="DeoC"/>
    <property type="match status" value="1"/>
</dbReference>
<name>S2X052_9ACTN</name>
<proteinExistence type="predicted"/>
<dbReference type="HOGENOM" id="CLU_057069_2_1_11"/>